<keyword evidence="10" id="KW-1185">Reference proteome</keyword>
<comment type="caution">
    <text evidence="9">The sequence shown here is derived from an EMBL/GenBank/DDBJ whole genome shotgun (WGS) entry which is preliminary data.</text>
</comment>
<comment type="similarity">
    <text evidence="2">Belongs to the CorA metal ion transporter (MIT) (TC 1.A.35) family.</text>
</comment>
<dbReference type="PANTHER" id="PTHR46494">
    <property type="entry name" value="CORA FAMILY METAL ION TRANSPORTER (EUROFUNG)"/>
    <property type="match status" value="1"/>
</dbReference>
<evidence type="ECO:0000256" key="3">
    <source>
        <dbReference type="ARBA" id="ARBA00022448"/>
    </source>
</evidence>
<evidence type="ECO:0000313" key="10">
    <source>
        <dbReference type="Proteomes" id="UP000704762"/>
    </source>
</evidence>
<reference evidence="9 10" key="1">
    <citation type="submission" date="2021-01" db="EMBL/GenBank/DDBJ databases">
        <title>Sequencing the genomes of 1000 actinobacteria strains.</title>
        <authorList>
            <person name="Klenk H.-P."/>
        </authorList>
    </citation>
    <scope>NUCLEOTIDE SEQUENCE [LARGE SCALE GENOMIC DNA]</scope>
    <source>
        <strain evidence="9 10">DSM 18662</strain>
    </source>
</reference>
<evidence type="ECO:0000256" key="8">
    <source>
        <dbReference type="SAM" id="Phobius"/>
    </source>
</evidence>
<gene>
    <name evidence="9" type="ORF">JOE57_000831</name>
</gene>
<keyword evidence="4" id="KW-1003">Cell membrane</keyword>
<evidence type="ECO:0000256" key="4">
    <source>
        <dbReference type="ARBA" id="ARBA00022475"/>
    </source>
</evidence>
<comment type="subcellular location">
    <subcellularLocation>
        <location evidence="1">Cell membrane</location>
        <topology evidence="1">Multi-pass membrane protein</topology>
    </subcellularLocation>
</comment>
<organism evidence="9 10">
    <name type="scientific">Microlunatus panaciterrae</name>
    <dbReference type="NCBI Taxonomy" id="400768"/>
    <lineage>
        <taxon>Bacteria</taxon>
        <taxon>Bacillati</taxon>
        <taxon>Actinomycetota</taxon>
        <taxon>Actinomycetes</taxon>
        <taxon>Propionibacteriales</taxon>
        <taxon>Propionibacteriaceae</taxon>
        <taxon>Microlunatus</taxon>
    </lineage>
</organism>
<evidence type="ECO:0000313" key="9">
    <source>
        <dbReference type="EMBL" id="MBM7797910.1"/>
    </source>
</evidence>
<dbReference type="InterPro" id="IPR002523">
    <property type="entry name" value="MgTranspt_CorA/ZnTranspt_ZntB"/>
</dbReference>
<name>A0ABS2RFX9_9ACTN</name>
<dbReference type="CDD" id="cd12830">
    <property type="entry name" value="MtCorA-like"/>
    <property type="match status" value="1"/>
</dbReference>
<evidence type="ECO:0000256" key="7">
    <source>
        <dbReference type="ARBA" id="ARBA00023136"/>
    </source>
</evidence>
<keyword evidence="7 8" id="KW-0472">Membrane</keyword>
<evidence type="ECO:0000256" key="6">
    <source>
        <dbReference type="ARBA" id="ARBA00022989"/>
    </source>
</evidence>
<feature type="transmembrane region" description="Helical" evidence="8">
    <location>
        <begin position="294"/>
        <end position="313"/>
    </location>
</feature>
<dbReference type="EMBL" id="JAFBCF010000001">
    <property type="protein sequence ID" value="MBM7797910.1"/>
    <property type="molecule type" value="Genomic_DNA"/>
</dbReference>
<feature type="transmembrane region" description="Helical" evidence="8">
    <location>
        <begin position="325"/>
        <end position="345"/>
    </location>
</feature>
<dbReference type="Gene3D" id="1.20.58.340">
    <property type="entry name" value="Magnesium transport protein CorA, transmembrane region"/>
    <property type="match status" value="2"/>
</dbReference>
<dbReference type="Pfam" id="PF01544">
    <property type="entry name" value="CorA"/>
    <property type="match status" value="1"/>
</dbReference>
<proteinExistence type="inferred from homology"/>
<keyword evidence="5 8" id="KW-0812">Transmembrane</keyword>
<sequence length="351" mass="39320">MSPLTVLGRRTVPAVPVPSPPPSSVVAWGWYVNGLRQSAEDLSTAARRACEGEGFVWLGLKDPTDADLQALSSQFDLHPLAVEDAVHGHTRSKLEMFGNDLFMVISTVAYVDHEELTDSSEIVSTGQVMVFLGDHFVITVRRGEHRELSTLRRTLEADPERLKQGPSTVLYAIADRIIDDYLDVVAEFENDLDEVETRVFSRQGKHEVDRVYQLKREMIEFKRSVVPLGPPLVRLASRDLPVIPMEARAYFRELADHHTEAREAVSSFDEVLSSILQAGLARASVADNEDMRKISAWVAIVAVPTMLAGIYGMNFDTMPELHWHYAYFVLLGVMGAIMLGLYAGFKHNRWL</sequence>
<keyword evidence="6 8" id="KW-1133">Transmembrane helix</keyword>
<evidence type="ECO:0000256" key="2">
    <source>
        <dbReference type="ARBA" id="ARBA00009765"/>
    </source>
</evidence>
<dbReference type="InterPro" id="IPR045863">
    <property type="entry name" value="CorA_TM1_TM2"/>
</dbReference>
<accession>A0ABS2RFX9</accession>
<dbReference type="RefSeq" id="WP_204916536.1">
    <property type="nucleotide sequence ID" value="NZ_BAAAQP010000011.1"/>
</dbReference>
<dbReference type="SUPFAM" id="SSF144083">
    <property type="entry name" value="Magnesium transport protein CorA, transmembrane region"/>
    <property type="match status" value="1"/>
</dbReference>
<dbReference type="SUPFAM" id="SSF143865">
    <property type="entry name" value="CorA soluble domain-like"/>
    <property type="match status" value="1"/>
</dbReference>
<dbReference type="InterPro" id="IPR045861">
    <property type="entry name" value="CorA_cytoplasmic_dom"/>
</dbReference>
<protein>
    <submittedName>
        <fullName evidence="9">Magnesium transporter</fullName>
    </submittedName>
</protein>
<dbReference type="Proteomes" id="UP000704762">
    <property type="component" value="Unassembled WGS sequence"/>
</dbReference>
<evidence type="ECO:0000256" key="1">
    <source>
        <dbReference type="ARBA" id="ARBA00004651"/>
    </source>
</evidence>
<keyword evidence="3" id="KW-0813">Transport</keyword>
<dbReference type="Gene3D" id="3.30.460.20">
    <property type="entry name" value="CorA soluble domain-like"/>
    <property type="match status" value="1"/>
</dbReference>
<evidence type="ECO:0000256" key="5">
    <source>
        <dbReference type="ARBA" id="ARBA00022692"/>
    </source>
</evidence>
<dbReference type="PANTHER" id="PTHR46494:SF1">
    <property type="entry name" value="CORA FAMILY METAL ION TRANSPORTER (EUROFUNG)"/>
    <property type="match status" value="1"/>
</dbReference>